<organism evidence="7 8">
    <name type="scientific">Bradyrhizobium canariense</name>
    <dbReference type="NCBI Taxonomy" id="255045"/>
    <lineage>
        <taxon>Bacteria</taxon>
        <taxon>Pseudomonadati</taxon>
        <taxon>Pseudomonadota</taxon>
        <taxon>Alphaproteobacteria</taxon>
        <taxon>Hyphomicrobiales</taxon>
        <taxon>Nitrobacteraceae</taxon>
        <taxon>Bradyrhizobium</taxon>
    </lineage>
</organism>
<keyword evidence="2" id="KW-0813">Transport</keyword>
<evidence type="ECO:0000256" key="5">
    <source>
        <dbReference type="SAM" id="SignalP"/>
    </source>
</evidence>
<dbReference type="PRINTS" id="PR00337">
    <property type="entry name" value="LEUILEVALBP"/>
</dbReference>
<dbReference type="Proteomes" id="UP000193553">
    <property type="component" value="Unassembled WGS sequence"/>
</dbReference>
<feature type="chain" id="PRO_5011905997" evidence="5">
    <location>
        <begin position="24"/>
        <end position="433"/>
    </location>
</feature>
<keyword evidence="3 5" id="KW-0732">Signal</keyword>
<evidence type="ECO:0000313" key="8">
    <source>
        <dbReference type="Proteomes" id="UP000193553"/>
    </source>
</evidence>
<evidence type="ECO:0000256" key="4">
    <source>
        <dbReference type="ARBA" id="ARBA00022970"/>
    </source>
</evidence>
<dbReference type="InterPro" id="IPR028081">
    <property type="entry name" value="Leu-bd"/>
</dbReference>
<dbReference type="Gene3D" id="3.40.50.2300">
    <property type="match status" value="2"/>
</dbReference>
<keyword evidence="4" id="KW-0029">Amino-acid transport</keyword>
<feature type="domain" description="Leucine-binding protein" evidence="6">
    <location>
        <begin position="29"/>
        <end position="373"/>
    </location>
</feature>
<evidence type="ECO:0000313" key="7">
    <source>
        <dbReference type="EMBL" id="OSJ03757.1"/>
    </source>
</evidence>
<name>A0A1X3GJ19_9BRAD</name>
<dbReference type="GO" id="GO:0006865">
    <property type="term" value="P:amino acid transport"/>
    <property type="evidence" value="ECO:0007669"/>
    <property type="project" value="UniProtKB-KW"/>
</dbReference>
<evidence type="ECO:0000259" key="6">
    <source>
        <dbReference type="Pfam" id="PF13458"/>
    </source>
</evidence>
<feature type="signal peptide" evidence="5">
    <location>
        <begin position="1"/>
        <end position="23"/>
    </location>
</feature>
<protein>
    <submittedName>
        <fullName evidence="7">Branched-chain amino acid ABC transporter substrate-binding protein</fullName>
    </submittedName>
</protein>
<comment type="similarity">
    <text evidence="1">Belongs to the leucine-binding protein family.</text>
</comment>
<dbReference type="PANTHER" id="PTHR30483:SF37">
    <property type="entry name" value="ABC TRANSPORTER SUBSTRATE-BINDING PROTEIN"/>
    <property type="match status" value="1"/>
</dbReference>
<evidence type="ECO:0000256" key="3">
    <source>
        <dbReference type="ARBA" id="ARBA00022729"/>
    </source>
</evidence>
<dbReference type="CDD" id="cd06330">
    <property type="entry name" value="PBP1_As_SBP-like"/>
    <property type="match status" value="1"/>
</dbReference>
<dbReference type="InterPro" id="IPR051010">
    <property type="entry name" value="BCAA_transport"/>
</dbReference>
<sequence>MLLLKAAVAADLVITAFTGAALAQSKPPEIKIGITTFLSGPASVFGVPAKAAAEMIAEDLNKKGGIGGVPVKLSFIDEGAGGEALVSNYRRMVQDEKVDVTFASISSGSCNQLVPVAEDLKVMNFMWDCGAASILETKKYRYNFRTQANGTPEMLAVLVYLLKTKPDFKTIAVVNQDYAWGRESWEIFSTALKALKPDVQVLAELFPKFGAPDYSTEVSRLLALRPDVVLTTSWGGDLDTLVRQAGQRGLLQQSTFVLGIGESSIQRLGKDLPEGLIVGARGDHWFLHPEKKNDPAFKAFAEAFKAKTGAWPIYPVYHMAQAFTALQAAYDKAIKANGGNWPTREQVVDATSGTEFATGFGRPVTLRPEDNQGLEAQLVGVTKSFPGYDFKLLDNMMIFDPKVITNPAGVRSVEWLKTLKPEFVKMDVPTFKQ</sequence>
<dbReference type="InterPro" id="IPR028082">
    <property type="entry name" value="Peripla_BP_I"/>
</dbReference>
<dbReference type="Pfam" id="PF13458">
    <property type="entry name" value="Peripla_BP_6"/>
    <property type="match status" value="1"/>
</dbReference>
<gene>
    <name evidence="7" type="ORF">BSZ18_31110</name>
</gene>
<dbReference type="OrthoDB" id="9783240at2"/>
<dbReference type="InterPro" id="IPR000709">
    <property type="entry name" value="Leu_Ile_Val-bd"/>
</dbReference>
<comment type="caution">
    <text evidence="7">The sequence shown here is derived from an EMBL/GenBank/DDBJ whole genome shotgun (WGS) entry which is preliminary data.</text>
</comment>
<proteinExistence type="inferred from homology"/>
<dbReference type="AlphaFoldDB" id="A0A1X3GJ19"/>
<dbReference type="PANTHER" id="PTHR30483">
    <property type="entry name" value="LEUCINE-SPECIFIC-BINDING PROTEIN"/>
    <property type="match status" value="1"/>
</dbReference>
<dbReference type="SUPFAM" id="SSF53822">
    <property type="entry name" value="Periplasmic binding protein-like I"/>
    <property type="match status" value="1"/>
</dbReference>
<dbReference type="EMBL" id="NAFI01000186">
    <property type="protein sequence ID" value="OSJ03757.1"/>
    <property type="molecule type" value="Genomic_DNA"/>
</dbReference>
<accession>A0A1X3GJ19</accession>
<dbReference type="RefSeq" id="WP_085359166.1">
    <property type="nucleotide sequence ID" value="NZ_NAFG01000165.1"/>
</dbReference>
<evidence type="ECO:0000256" key="2">
    <source>
        <dbReference type="ARBA" id="ARBA00022448"/>
    </source>
</evidence>
<evidence type="ECO:0000256" key="1">
    <source>
        <dbReference type="ARBA" id="ARBA00010062"/>
    </source>
</evidence>
<reference evidence="7 8" key="1">
    <citation type="submission" date="2017-03" db="EMBL/GenBank/DDBJ databases">
        <title>Whole genome sequences of fourteen strains of Bradyrhizobium canariense and one strain of Bradyrhizobium japonicum isolated from Lupinus (Papilionoideae: Genisteae) species in Algeria.</title>
        <authorList>
            <person name="Crovadore J."/>
            <person name="Chekireb D."/>
            <person name="Brachmann A."/>
            <person name="Chablais R."/>
            <person name="Cochard B."/>
            <person name="Lefort F."/>
        </authorList>
    </citation>
    <scope>NUCLEOTIDE SEQUENCE [LARGE SCALE GENOMIC DNA]</scope>
    <source>
        <strain evidence="7 8">UBMA195</strain>
    </source>
</reference>